<dbReference type="AlphaFoldDB" id="A0A4P8XQ26"/>
<dbReference type="KEGG" id="palo:E6C60_3090"/>
<keyword evidence="2" id="KW-1185">Reference proteome</keyword>
<evidence type="ECO:0000313" key="2">
    <source>
        <dbReference type="Proteomes" id="UP000300879"/>
    </source>
</evidence>
<name>A0A4P8XQ26_9BACL</name>
<evidence type="ECO:0000313" key="1">
    <source>
        <dbReference type="EMBL" id="QCT03801.1"/>
    </source>
</evidence>
<accession>A0A4P8XQ26</accession>
<dbReference type="RefSeq" id="WP_267900157.1">
    <property type="nucleotide sequence ID" value="NZ_CP040396.1"/>
</dbReference>
<reference evidence="1 2" key="1">
    <citation type="submission" date="2019-05" db="EMBL/GenBank/DDBJ databases">
        <authorList>
            <person name="Chen C."/>
        </authorList>
    </citation>
    <scope>NUCLEOTIDE SEQUENCE [LARGE SCALE GENOMIC DNA]</scope>
    <source>
        <strain evidence="1 2">HB172198</strain>
    </source>
</reference>
<dbReference type="Proteomes" id="UP000300879">
    <property type="component" value="Chromosome"/>
</dbReference>
<organism evidence="1 2">
    <name type="scientific">Paenibacillus algicola</name>
    <dbReference type="NCBI Taxonomy" id="2565926"/>
    <lineage>
        <taxon>Bacteria</taxon>
        <taxon>Bacillati</taxon>
        <taxon>Bacillota</taxon>
        <taxon>Bacilli</taxon>
        <taxon>Bacillales</taxon>
        <taxon>Paenibacillaceae</taxon>
        <taxon>Paenibacillus</taxon>
    </lineage>
</organism>
<protein>
    <submittedName>
        <fullName evidence="1">Uncharacterized protein</fullName>
    </submittedName>
</protein>
<dbReference type="EMBL" id="CP040396">
    <property type="protein sequence ID" value="QCT03801.1"/>
    <property type="molecule type" value="Genomic_DNA"/>
</dbReference>
<proteinExistence type="predicted"/>
<gene>
    <name evidence="1" type="ORF">E6C60_3090</name>
</gene>
<sequence>MMAMFFAQRVILGKTAFSAVPSTLQPGVRDILVDSGLEFLIEE</sequence>